<keyword evidence="2" id="KW-1185">Reference proteome</keyword>
<proteinExistence type="predicted"/>
<evidence type="ECO:0000313" key="2">
    <source>
        <dbReference type="Proteomes" id="UP001204798"/>
    </source>
</evidence>
<sequence>MAEQQTAKPETPDEELERLKKMGEEIYERIRHKIGDVPARTLIDFTLLARQRLPTAREIADAMENLSKGMPMSDAKIIIKFILEWAERKHGLRFR</sequence>
<reference evidence="1 2" key="1">
    <citation type="submission" date="2022-08" db="EMBL/GenBank/DDBJ databases">
        <title>Bacterial and archaeal communities from various locations to study Microbial Dark Matter (Phase II).</title>
        <authorList>
            <person name="Stepanauskas R."/>
        </authorList>
    </citation>
    <scope>NUCLEOTIDE SEQUENCE [LARGE SCALE GENOMIC DNA]</scope>
    <source>
        <strain evidence="1 2">PD1</strain>
    </source>
</reference>
<evidence type="ECO:0000313" key="1">
    <source>
        <dbReference type="EMBL" id="MCS3920582.1"/>
    </source>
</evidence>
<comment type="caution">
    <text evidence="1">The sequence shown here is derived from an EMBL/GenBank/DDBJ whole genome shotgun (WGS) entry which is preliminary data.</text>
</comment>
<dbReference type="EMBL" id="JANUCP010000005">
    <property type="protein sequence ID" value="MCS3920582.1"/>
    <property type="molecule type" value="Genomic_DNA"/>
</dbReference>
<dbReference type="Proteomes" id="UP001204798">
    <property type="component" value="Unassembled WGS sequence"/>
</dbReference>
<organism evidence="1 2">
    <name type="scientific">Candidatus Fervidibacter sacchari</name>
    <dbReference type="NCBI Taxonomy" id="1448929"/>
    <lineage>
        <taxon>Bacteria</taxon>
        <taxon>Candidatus Fervidibacterota</taxon>
        <taxon>Candidatus Fervidibacter</taxon>
    </lineage>
</organism>
<dbReference type="RefSeq" id="WP_259100247.1">
    <property type="nucleotide sequence ID" value="NZ_CP130454.1"/>
</dbReference>
<protein>
    <submittedName>
        <fullName evidence="1">Uncharacterized protein</fullName>
    </submittedName>
</protein>
<name>A0ABT2ERN1_9BACT</name>
<accession>A0ABT2ERN1</accession>
<gene>
    <name evidence="1" type="ORF">M2350_003011</name>
</gene>